<sequence length="502" mass="56504">MRIHFIGICGVAMSALAIAFKKAGHEKLPDGSLVPCFEVSGSDVGFFPPVSTNLEKHNIKFYPGWHPEKMGTPDLVVVGNVASSTNPEWQYVQEKKLNYKSYPEAIEEFFIKENSIVCAGTYGKTTTSALLAFVLSECGYNPSYMFGGIAVDEGFDSASLGNEPRKVQTSSEPRGGYSVTEGDEYKSARWDNGAKFFHYHPTHLLLTAIQWDHADVYPTEESYFEAFEKLVKSVPENGLLVMSEQISDSKYQIANSIRYGQSEKNDYVYFDIHQTKDGIKFQIKHNAICYLLSANMFGSYNAENITGVFALANEIGLEPEKIISAINKFKGLKRRLEKRYENKITIFDDIAHSPAKANSVLQTLAKIYKRHPREGGDLTEIQDSRLRGNDEPKLFCVFEPNTGNRQAQSAPSYSNAFKDADEVIIPKLTKLKTSEELKHWEGKELAEIISQIHNNVKYLENDNELINYLINNTSEGDVIVFCGSHGFRGMIDELILSFRTHR</sequence>
<feature type="domain" description="Mur ligase central" evidence="11">
    <location>
        <begin position="119"/>
        <end position="312"/>
    </location>
</feature>
<evidence type="ECO:0000259" key="10">
    <source>
        <dbReference type="Pfam" id="PF02875"/>
    </source>
</evidence>
<evidence type="ECO:0000313" key="13">
    <source>
        <dbReference type="Proteomes" id="UP000034849"/>
    </source>
</evidence>
<dbReference type="EMBL" id="LBSX01000001">
    <property type="protein sequence ID" value="KKQ28211.1"/>
    <property type="molecule type" value="Genomic_DNA"/>
</dbReference>
<dbReference type="STRING" id="1619046.US42_C0001G0062"/>
<dbReference type="GO" id="GO:0005524">
    <property type="term" value="F:ATP binding"/>
    <property type="evidence" value="ECO:0007669"/>
    <property type="project" value="UniProtKB-KW"/>
</dbReference>
<dbReference type="InterPro" id="IPR000713">
    <property type="entry name" value="Mur_ligase_N"/>
</dbReference>
<evidence type="ECO:0000256" key="2">
    <source>
        <dbReference type="ARBA" id="ARBA00022618"/>
    </source>
</evidence>
<dbReference type="GO" id="GO:0051301">
    <property type="term" value="P:cell division"/>
    <property type="evidence" value="ECO:0007669"/>
    <property type="project" value="UniProtKB-KW"/>
</dbReference>
<keyword evidence="7" id="KW-0131">Cell cycle</keyword>
<dbReference type="GO" id="GO:0016881">
    <property type="term" value="F:acid-amino acid ligase activity"/>
    <property type="evidence" value="ECO:0007669"/>
    <property type="project" value="InterPro"/>
</dbReference>
<comment type="caution">
    <text evidence="12">The sequence shown here is derived from an EMBL/GenBank/DDBJ whole genome shotgun (WGS) entry which is preliminary data.</text>
</comment>
<name>A0A0G0JJG5_9BACT</name>
<evidence type="ECO:0000256" key="5">
    <source>
        <dbReference type="ARBA" id="ARBA00022960"/>
    </source>
</evidence>
<dbReference type="InterPro" id="IPR004101">
    <property type="entry name" value="Mur_ligase_C"/>
</dbReference>
<keyword evidence="2" id="KW-0132">Cell division</keyword>
<proteinExistence type="predicted"/>
<dbReference type="GO" id="GO:0008360">
    <property type="term" value="P:regulation of cell shape"/>
    <property type="evidence" value="ECO:0007669"/>
    <property type="project" value="UniProtKB-KW"/>
</dbReference>
<evidence type="ECO:0000256" key="3">
    <source>
        <dbReference type="ARBA" id="ARBA00022741"/>
    </source>
</evidence>
<evidence type="ECO:0000259" key="11">
    <source>
        <dbReference type="Pfam" id="PF08245"/>
    </source>
</evidence>
<dbReference type="PANTHER" id="PTHR43445">
    <property type="entry name" value="UDP-N-ACETYLMURAMATE--L-ALANINE LIGASE-RELATED"/>
    <property type="match status" value="1"/>
</dbReference>
<protein>
    <submittedName>
        <fullName evidence="12">Mur ligase middle domain protein</fullName>
    </submittedName>
</protein>
<keyword evidence="6" id="KW-0573">Peptidoglycan synthesis</keyword>
<dbReference type="Pfam" id="PF01225">
    <property type="entry name" value="Mur_ligase"/>
    <property type="match status" value="1"/>
</dbReference>
<evidence type="ECO:0000256" key="7">
    <source>
        <dbReference type="ARBA" id="ARBA00023306"/>
    </source>
</evidence>
<organism evidence="12 13">
    <name type="scientific">Candidatus Magasanikbacteria bacterium GW2011_GWC2_37_14</name>
    <dbReference type="NCBI Taxonomy" id="1619046"/>
    <lineage>
        <taxon>Bacteria</taxon>
        <taxon>Candidatus Magasanikiibacteriota</taxon>
    </lineage>
</organism>
<dbReference type="GO" id="GO:0009252">
    <property type="term" value="P:peptidoglycan biosynthetic process"/>
    <property type="evidence" value="ECO:0007669"/>
    <property type="project" value="UniProtKB-KW"/>
</dbReference>
<reference evidence="12 13" key="1">
    <citation type="journal article" date="2015" name="Nature">
        <title>rRNA introns, odd ribosomes, and small enigmatic genomes across a large radiation of phyla.</title>
        <authorList>
            <person name="Brown C.T."/>
            <person name="Hug L.A."/>
            <person name="Thomas B.C."/>
            <person name="Sharon I."/>
            <person name="Castelle C.J."/>
            <person name="Singh A."/>
            <person name="Wilkins M.J."/>
            <person name="Williams K.H."/>
            <person name="Banfield J.F."/>
        </authorList>
    </citation>
    <scope>NUCLEOTIDE SEQUENCE [LARGE SCALE GENOMIC DNA]</scope>
</reference>
<evidence type="ECO:0000256" key="6">
    <source>
        <dbReference type="ARBA" id="ARBA00022984"/>
    </source>
</evidence>
<dbReference type="SUPFAM" id="SSF51984">
    <property type="entry name" value="MurCD N-terminal domain"/>
    <property type="match status" value="1"/>
</dbReference>
<evidence type="ECO:0000256" key="4">
    <source>
        <dbReference type="ARBA" id="ARBA00022840"/>
    </source>
</evidence>
<dbReference type="InterPro" id="IPR013221">
    <property type="entry name" value="Mur_ligase_cen"/>
</dbReference>
<dbReference type="Gene3D" id="3.90.190.20">
    <property type="entry name" value="Mur ligase, C-terminal domain"/>
    <property type="match status" value="1"/>
</dbReference>
<evidence type="ECO:0000259" key="9">
    <source>
        <dbReference type="Pfam" id="PF01225"/>
    </source>
</evidence>
<dbReference type="PANTHER" id="PTHR43445:SF5">
    <property type="entry name" value="UDP-N-ACETYLMURAMATE--L-ALANYL-GAMMA-D-GLUTAMYL-MESO-2,6-DIAMINOHEPTANDIOATE LIGASE"/>
    <property type="match status" value="1"/>
</dbReference>
<keyword evidence="3" id="KW-0547">Nucleotide-binding</keyword>
<keyword evidence="8" id="KW-0961">Cell wall biogenesis/degradation</keyword>
<dbReference type="GO" id="GO:0071555">
    <property type="term" value="P:cell wall organization"/>
    <property type="evidence" value="ECO:0007669"/>
    <property type="project" value="UniProtKB-KW"/>
</dbReference>
<dbReference type="InterPro" id="IPR050061">
    <property type="entry name" value="MurCDEF_pg_biosynth"/>
</dbReference>
<keyword evidence="1 12" id="KW-0436">Ligase</keyword>
<evidence type="ECO:0000313" key="12">
    <source>
        <dbReference type="EMBL" id="KKQ28211.1"/>
    </source>
</evidence>
<feature type="domain" description="Mur ligase N-terminal catalytic" evidence="9">
    <location>
        <begin position="2"/>
        <end position="109"/>
    </location>
</feature>
<keyword evidence="5" id="KW-0133">Cell shape</keyword>
<dbReference type="Gene3D" id="3.40.50.720">
    <property type="entry name" value="NAD(P)-binding Rossmann-like Domain"/>
    <property type="match status" value="1"/>
</dbReference>
<feature type="domain" description="Mur ligase C-terminal" evidence="10">
    <location>
        <begin position="334"/>
        <end position="484"/>
    </location>
</feature>
<dbReference type="SUPFAM" id="SSF53244">
    <property type="entry name" value="MurD-like peptide ligases, peptide-binding domain"/>
    <property type="match status" value="1"/>
</dbReference>
<keyword evidence="4" id="KW-0067">ATP-binding</keyword>
<dbReference type="SUPFAM" id="SSF53623">
    <property type="entry name" value="MurD-like peptide ligases, catalytic domain"/>
    <property type="match status" value="1"/>
</dbReference>
<dbReference type="InterPro" id="IPR036565">
    <property type="entry name" value="Mur-like_cat_sf"/>
</dbReference>
<dbReference type="Pfam" id="PF02875">
    <property type="entry name" value="Mur_ligase_C"/>
    <property type="match status" value="1"/>
</dbReference>
<evidence type="ECO:0000256" key="8">
    <source>
        <dbReference type="ARBA" id="ARBA00023316"/>
    </source>
</evidence>
<dbReference type="Pfam" id="PF08245">
    <property type="entry name" value="Mur_ligase_M"/>
    <property type="match status" value="1"/>
</dbReference>
<gene>
    <name evidence="12" type="ORF">US42_C0001G0062</name>
</gene>
<dbReference type="Gene3D" id="3.40.1190.10">
    <property type="entry name" value="Mur-like, catalytic domain"/>
    <property type="match status" value="1"/>
</dbReference>
<evidence type="ECO:0000256" key="1">
    <source>
        <dbReference type="ARBA" id="ARBA00022598"/>
    </source>
</evidence>
<dbReference type="InterPro" id="IPR036615">
    <property type="entry name" value="Mur_ligase_C_dom_sf"/>
</dbReference>
<accession>A0A0G0JJG5</accession>
<dbReference type="AlphaFoldDB" id="A0A0G0JJG5"/>
<dbReference type="Proteomes" id="UP000034849">
    <property type="component" value="Unassembled WGS sequence"/>
</dbReference>